<dbReference type="Proteomes" id="UP001458880">
    <property type="component" value="Unassembled WGS sequence"/>
</dbReference>
<dbReference type="PANTHER" id="PTHR24031">
    <property type="entry name" value="RNA HELICASE"/>
    <property type="match status" value="1"/>
</dbReference>
<evidence type="ECO:0000259" key="6">
    <source>
        <dbReference type="PROSITE" id="PS51194"/>
    </source>
</evidence>
<keyword evidence="1 5" id="KW-0547">Nucleotide-binding</keyword>
<name>A0AAW1IEG2_POPJA</name>
<comment type="function">
    <text evidence="5">RNA helicase.</text>
</comment>
<keyword evidence="8" id="KW-1185">Reference proteome</keyword>
<dbReference type="Pfam" id="PF00271">
    <property type="entry name" value="Helicase_C"/>
    <property type="match status" value="1"/>
</dbReference>
<comment type="catalytic activity">
    <reaction evidence="5">
        <text>ATP + H2O = ADP + phosphate + H(+)</text>
        <dbReference type="Rhea" id="RHEA:13065"/>
        <dbReference type="ChEBI" id="CHEBI:15377"/>
        <dbReference type="ChEBI" id="CHEBI:15378"/>
        <dbReference type="ChEBI" id="CHEBI:30616"/>
        <dbReference type="ChEBI" id="CHEBI:43474"/>
        <dbReference type="ChEBI" id="CHEBI:456216"/>
        <dbReference type="EC" id="3.6.4.13"/>
    </reaction>
</comment>
<dbReference type="SMART" id="SM00490">
    <property type="entry name" value="HELICc"/>
    <property type="match status" value="1"/>
</dbReference>
<proteinExistence type="inferred from homology"/>
<comment type="caution">
    <text evidence="7">The sequence shown here is derived from an EMBL/GenBank/DDBJ whole genome shotgun (WGS) entry which is preliminary data.</text>
</comment>
<protein>
    <recommendedName>
        <fullName evidence="5">ATP-dependent RNA helicase</fullName>
        <ecNumber evidence="5">3.6.4.13</ecNumber>
    </recommendedName>
</protein>
<dbReference type="CDD" id="cd18787">
    <property type="entry name" value="SF2_C_DEAD"/>
    <property type="match status" value="1"/>
</dbReference>
<evidence type="ECO:0000256" key="3">
    <source>
        <dbReference type="ARBA" id="ARBA00022840"/>
    </source>
</evidence>
<keyword evidence="5 7" id="KW-0347">Helicase</keyword>
<organism evidence="7 8">
    <name type="scientific">Popillia japonica</name>
    <name type="common">Japanese beetle</name>
    <dbReference type="NCBI Taxonomy" id="7064"/>
    <lineage>
        <taxon>Eukaryota</taxon>
        <taxon>Metazoa</taxon>
        <taxon>Ecdysozoa</taxon>
        <taxon>Arthropoda</taxon>
        <taxon>Hexapoda</taxon>
        <taxon>Insecta</taxon>
        <taxon>Pterygota</taxon>
        <taxon>Neoptera</taxon>
        <taxon>Endopterygota</taxon>
        <taxon>Coleoptera</taxon>
        <taxon>Polyphaga</taxon>
        <taxon>Scarabaeiformia</taxon>
        <taxon>Scarabaeidae</taxon>
        <taxon>Rutelinae</taxon>
        <taxon>Popillia</taxon>
    </lineage>
</organism>
<keyword evidence="2 5" id="KW-0378">Hydrolase</keyword>
<dbReference type="PROSITE" id="PS51194">
    <property type="entry name" value="HELICASE_CTER"/>
    <property type="match status" value="1"/>
</dbReference>
<dbReference type="SUPFAM" id="SSF52540">
    <property type="entry name" value="P-loop containing nucleoside triphosphate hydrolases"/>
    <property type="match status" value="1"/>
</dbReference>
<evidence type="ECO:0000313" key="8">
    <source>
        <dbReference type="Proteomes" id="UP001458880"/>
    </source>
</evidence>
<dbReference type="GO" id="GO:0005524">
    <property type="term" value="F:ATP binding"/>
    <property type="evidence" value="ECO:0007669"/>
    <property type="project" value="UniProtKB-UniRule"/>
</dbReference>
<reference evidence="7 8" key="1">
    <citation type="journal article" date="2024" name="BMC Genomics">
        <title>De novo assembly and annotation of Popillia japonica's genome with initial clues to its potential as an invasive pest.</title>
        <authorList>
            <person name="Cucini C."/>
            <person name="Boschi S."/>
            <person name="Funari R."/>
            <person name="Cardaioli E."/>
            <person name="Iannotti N."/>
            <person name="Marturano G."/>
            <person name="Paoli F."/>
            <person name="Bruttini M."/>
            <person name="Carapelli A."/>
            <person name="Frati F."/>
            <person name="Nardi F."/>
        </authorList>
    </citation>
    <scope>NUCLEOTIDE SEQUENCE [LARGE SCALE GENOMIC DNA]</scope>
    <source>
        <strain evidence="7">DMR45628</strain>
    </source>
</reference>
<dbReference type="InterPro" id="IPR001650">
    <property type="entry name" value="Helicase_C-like"/>
</dbReference>
<sequence length="401" mass="46087">MDLFVINRHNETTVPINEQQNLDKLLKRIEKNKELRAARKKKKKTLIASVKQEREWKRKIKHRLEVQENKQSMTYNLNIDKALEEPELDENNVNTSIAQKKAKVEEPTDTGFTILGGEKFNKHIKSVRVLNLLVLKKHRPPQKLLFSATLSQDPEKLQKLSLFQPKLFTSVVETENTQGNTTNADSFIGKYTTPKELTEKYIICSIDLKPLVLYEFIRLNKLTKTIVFTHSVENTHRLTILLKSLFKDNLKIEEISSNLDVKSRNKLIEDFSTGKIDLLVCTDALARGIDLPGVQCVISYSAPKHLKTYIHRAGRTARAGELGLAVTLLHKSQVNKFQSLLHQADKVNMEEIKICEENLETLGEQYKQALNDLKKTVVNEQHQDLVKLKSVKRHSVKKKVK</sequence>
<dbReference type="EC" id="3.6.4.13" evidence="5"/>
<dbReference type="InterPro" id="IPR027417">
    <property type="entry name" value="P-loop_NTPase"/>
</dbReference>
<comment type="similarity">
    <text evidence="5">Belongs to the DEAD box helicase family.</text>
</comment>
<comment type="domain">
    <text evidence="5">The Q motif is unique to and characteristic of the DEAD box family of RNA helicases and controls ATP binding and hydrolysis.</text>
</comment>
<evidence type="ECO:0000313" key="7">
    <source>
        <dbReference type="EMBL" id="KAK9688168.1"/>
    </source>
</evidence>
<dbReference type="EMBL" id="JASPKY010000603">
    <property type="protein sequence ID" value="KAK9688168.1"/>
    <property type="molecule type" value="Genomic_DNA"/>
</dbReference>
<evidence type="ECO:0000256" key="1">
    <source>
        <dbReference type="ARBA" id="ARBA00022741"/>
    </source>
</evidence>
<accession>A0AAW1IEG2</accession>
<evidence type="ECO:0000256" key="5">
    <source>
        <dbReference type="RuleBase" id="RU365068"/>
    </source>
</evidence>
<keyword evidence="3 5" id="KW-0067">ATP-binding</keyword>
<dbReference type="Gene3D" id="3.40.50.300">
    <property type="entry name" value="P-loop containing nucleotide triphosphate hydrolases"/>
    <property type="match status" value="1"/>
</dbReference>
<feature type="domain" description="Helicase C-terminal" evidence="6">
    <location>
        <begin position="196"/>
        <end position="360"/>
    </location>
</feature>
<dbReference type="GO" id="GO:0016787">
    <property type="term" value="F:hydrolase activity"/>
    <property type="evidence" value="ECO:0007669"/>
    <property type="project" value="UniProtKB-KW"/>
</dbReference>
<evidence type="ECO:0000256" key="4">
    <source>
        <dbReference type="ARBA" id="ARBA00022884"/>
    </source>
</evidence>
<dbReference type="GO" id="GO:0003723">
    <property type="term" value="F:RNA binding"/>
    <property type="evidence" value="ECO:0007669"/>
    <property type="project" value="UniProtKB-UniRule"/>
</dbReference>
<keyword evidence="4 5" id="KW-0694">RNA-binding</keyword>
<dbReference type="GO" id="GO:0003724">
    <property type="term" value="F:RNA helicase activity"/>
    <property type="evidence" value="ECO:0007669"/>
    <property type="project" value="UniProtKB-EC"/>
</dbReference>
<gene>
    <name evidence="7" type="ORF">QE152_g35738</name>
</gene>
<evidence type="ECO:0000256" key="2">
    <source>
        <dbReference type="ARBA" id="ARBA00022801"/>
    </source>
</evidence>
<dbReference type="AlphaFoldDB" id="A0AAW1IEG2"/>